<dbReference type="Pfam" id="PF03059">
    <property type="entry name" value="NAS"/>
    <property type="match status" value="1"/>
</dbReference>
<dbReference type="Proteomes" id="UP000649768">
    <property type="component" value="Unassembled WGS sequence"/>
</dbReference>
<evidence type="ECO:0008006" key="5">
    <source>
        <dbReference type="Google" id="ProtNLM"/>
    </source>
</evidence>
<evidence type="ECO:0000313" key="4">
    <source>
        <dbReference type="Proteomes" id="UP000649768"/>
    </source>
</evidence>
<evidence type="ECO:0000256" key="2">
    <source>
        <dbReference type="ARBA" id="ARBA00022691"/>
    </source>
</evidence>
<name>A0ABR9BGB5_9GAMM</name>
<protein>
    <recommendedName>
        <fullName evidence="5">SAM-dependent methyltransferase</fullName>
    </recommendedName>
</protein>
<evidence type="ECO:0000256" key="1">
    <source>
        <dbReference type="ARBA" id="ARBA00022679"/>
    </source>
</evidence>
<sequence length="264" mass="29852">MTTLNEKYALLSSLIACEAQLSALTEYSLESCDCYTLVQEKLDGVCELITHTDNQRIWQHFAHCPEVDRQIKKIRETSIKSLCALEKHQSRCAVDHPYQFTHYLNALNDSARKETQSVNIHRDSRVLFIGSGAFPLSAMTIATLTDATVKGIDIDKDAVAQSRRLNTAHLRISFESTDLITCLELFRPTHIVIASLVEHKWEVLSVLRPYLTATQQVLVRYGNGLKSAFNYPFNPDISLGWRAQPVDCGSMLYDVMLMEKNNAI</sequence>
<reference evidence="3 4" key="1">
    <citation type="submission" date="2020-09" db="EMBL/GenBank/DDBJ databases">
        <title>Photobacterium sp. CAU 1568 isolated from sand of Sido Beach.</title>
        <authorList>
            <person name="Kim W."/>
        </authorList>
    </citation>
    <scope>NUCLEOTIDE SEQUENCE [LARGE SCALE GENOMIC DNA]</scope>
    <source>
        <strain evidence="3 4">CAU 1568</strain>
    </source>
</reference>
<comment type="caution">
    <text evidence="3">The sequence shown here is derived from an EMBL/GenBank/DDBJ whole genome shotgun (WGS) entry which is preliminary data.</text>
</comment>
<proteinExistence type="predicted"/>
<gene>
    <name evidence="3" type="ORF">IFO68_02595</name>
</gene>
<dbReference type="PANTHER" id="PTHR32266:SF12">
    <property type="entry name" value="NICOTIANAMINE SYNTHASE 3"/>
    <property type="match status" value="1"/>
</dbReference>
<keyword evidence="2" id="KW-0949">S-adenosyl-L-methionine</keyword>
<dbReference type="PANTHER" id="PTHR32266">
    <property type="entry name" value="NICOTIANAMINE SYNTHASE 3"/>
    <property type="match status" value="1"/>
</dbReference>
<dbReference type="InterPro" id="IPR029063">
    <property type="entry name" value="SAM-dependent_MTases_sf"/>
</dbReference>
<dbReference type="InterPro" id="IPR004298">
    <property type="entry name" value="Nicotian_synth"/>
</dbReference>
<dbReference type="Gene3D" id="3.40.50.150">
    <property type="entry name" value="Vaccinia Virus protein VP39"/>
    <property type="match status" value="1"/>
</dbReference>
<dbReference type="RefSeq" id="WP_192014372.1">
    <property type="nucleotide sequence ID" value="NZ_JACYTP010000001.1"/>
</dbReference>
<organism evidence="3 4">
    <name type="scientific">Photobacterium arenosum</name>
    <dbReference type="NCBI Taxonomy" id="2774143"/>
    <lineage>
        <taxon>Bacteria</taxon>
        <taxon>Pseudomonadati</taxon>
        <taxon>Pseudomonadota</taxon>
        <taxon>Gammaproteobacteria</taxon>
        <taxon>Vibrionales</taxon>
        <taxon>Vibrionaceae</taxon>
        <taxon>Photobacterium</taxon>
    </lineage>
</organism>
<keyword evidence="1" id="KW-0808">Transferase</keyword>
<evidence type="ECO:0000313" key="3">
    <source>
        <dbReference type="EMBL" id="MBD8511593.1"/>
    </source>
</evidence>
<keyword evidence="4" id="KW-1185">Reference proteome</keyword>
<dbReference type="EMBL" id="JACYTP010000001">
    <property type="protein sequence ID" value="MBD8511593.1"/>
    <property type="molecule type" value="Genomic_DNA"/>
</dbReference>
<dbReference type="SUPFAM" id="SSF53335">
    <property type="entry name" value="S-adenosyl-L-methionine-dependent methyltransferases"/>
    <property type="match status" value="1"/>
</dbReference>
<accession>A0ABR9BGB5</accession>